<organism evidence="2 3">
    <name type="scientific">Candidatus Caccoplasma merdipullorum</name>
    <dbReference type="NCBI Taxonomy" id="2840718"/>
    <lineage>
        <taxon>Bacteria</taxon>
        <taxon>Pseudomonadati</taxon>
        <taxon>Bacteroidota</taxon>
        <taxon>Bacteroidia</taxon>
        <taxon>Bacteroidales</taxon>
        <taxon>Bacteroidaceae</taxon>
        <taxon>Bacteroidaceae incertae sedis</taxon>
        <taxon>Candidatus Caccoplasma</taxon>
    </lineage>
</organism>
<feature type="signal peptide" evidence="1">
    <location>
        <begin position="1"/>
        <end position="20"/>
    </location>
</feature>
<evidence type="ECO:0000313" key="3">
    <source>
        <dbReference type="Proteomes" id="UP000823636"/>
    </source>
</evidence>
<dbReference type="PANTHER" id="PTHR37833">
    <property type="entry name" value="LIPOPROTEIN-RELATED"/>
    <property type="match status" value="1"/>
</dbReference>
<dbReference type="EMBL" id="JADIMW010000077">
    <property type="protein sequence ID" value="MBO8438694.1"/>
    <property type="molecule type" value="Genomic_DNA"/>
</dbReference>
<dbReference type="Proteomes" id="UP000823636">
    <property type="component" value="Unassembled WGS sequence"/>
</dbReference>
<dbReference type="Pfam" id="PF07610">
    <property type="entry name" value="DUF1573"/>
    <property type="match status" value="1"/>
</dbReference>
<feature type="chain" id="PRO_5039008738" evidence="1">
    <location>
        <begin position="21"/>
        <end position="140"/>
    </location>
</feature>
<gene>
    <name evidence="2" type="ORF">IAC54_07355</name>
</gene>
<reference evidence="2" key="2">
    <citation type="journal article" date="2021" name="PeerJ">
        <title>Extensive microbial diversity within the chicken gut microbiome revealed by metagenomics and culture.</title>
        <authorList>
            <person name="Gilroy R."/>
            <person name="Ravi A."/>
            <person name="Getino M."/>
            <person name="Pursley I."/>
            <person name="Horton D.L."/>
            <person name="Alikhan N.F."/>
            <person name="Baker D."/>
            <person name="Gharbi K."/>
            <person name="Hall N."/>
            <person name="Watson M."/>
            <person name="Adriaenssens E.M."/>
            <person name="Foster-Nyarko E."/>
            <person name="Jarju S."/>
            <person name="Secka A."/>
            <person name="Antonio M."/>
            <person name="Oren A."/>
            <person name="Chaudhuri R.R."/>
            <person name="La Ragione R."/>
            <person name="Hildebrand F."/>
            <person name="Pallen M.J."/>
        </authorList>
    </citation>
    <scope>NUCLEOTIDE SEQUENCE</scope>
    <source>
        <strain evidence="2">G3-4614</strain>
    </source>
</reference>
<dbReference type="InterPro" id="IPR011467">
    <property type="entry name" value="DUF1573"/>
</dbReference>
<reference evidence="2" key="1">
    <citation type="submission" date="2020-10" db="EMBL/GenBank/DDBJ databases">
        <authorList>
            <person name="Gilroy R."/>
        </authorList>
    </citation>
    <scope>NUCLEOTIDE SEQUENCE</scope>
    <source>
        <strain evidence="2">G3-4614</strain>
    </source>
</reference>
<accession>A0A9D9H7J7</accession>
<evidence type="ECO:0000313" key="2">
    <source>
        <dbReference type="EMBL" id="MBO8438694.1"/>
    </source>
</evidence>
<sequence length="140" mass="15017">MKRISLMLIAVIACFISVQAQTSTPTQIKAGDTIKFNERTHNFGNIQEADGDVTCDFIFTNIGTEPISIVKATSTCGCTAPTYPKAPIAPGEQGTISVTYHAKGRPGQFTKNITVTVLAGESTFTQILQIRGVVIPEVKK</sequence>
<dbReference type="InterPro" id="IPR013783">
    <property type="entry name" value="Ig-like_fold"/>
</dbReference>
<keyword evidence="1" id="KW-0732">Signal</keyword>
<proteinExistence type="predicted"/>
<protein>
    <submittedName>
        <fullName evidence="2">DUF1573 domain-containing protein</fullName>
    </submittedName>
</protein>
<dbReference type="Gene3D" id="2.60.40.10">
    <property type="entry name" value="Immunoglobulins"/>
    <property type="match status" value="1"/>
</dbReference>
<comment type="caution">
    <text evidence="2">The sequence shown here is derived from an EMBL/GenBank/DDBJ whole genome shotgun (WGS) entry which is preliminary data.</text>
</comment>
<name>A0A9D9H7J7_9BACT</name>
<evidence type="ECO:0000256" key="1">
    <source>
        <dbReference type="SAM" id="SignalP"/>
    </source>
</evidence>
<dbReference type="PANTHER" id="PTHR37833:SF1">
    <property type="entry name" value="SIGNAL PEPTIDE PROTEIN"/>
    <property type="match status" value="1"/>
</dbReference>
<dbReference type="AlphaFoldDB" id="A0A9D9H7J7"/>